<dbReference type="EMBL" id="MCGG01000046">
    <property type="protein sequence ID" value="OEJ65691.1"/>
    <property type="molecule type" value="Genomic_DNA"/>
</dbReference>
<name>A0A1E5Q5M4_9PROT</name>
<protein>
    <submittedName>
        <fullName evidence="1">Uncharacterized protein</fullName>
    </submittedName>
</protein>
<reference evidence="2" key="1">
    <citation type="submission" date="2016-07" db="EMBL/GenBank/DDBJ databases">
        <authorList>
            <person name="Florea S."/>
            <person name="Webb J.S."/>
            <person name="Jaromczyk J."/>
            <person name="Schardl C.L."/>
        </authorList>
    </citation>
    <scope>NUCLEOTIDE SEQUENCE [LARGE SCALE GENOMIC DNA]</scope>
    <source>
        <strain evidence="2">MV-1</strain>
    </source>
</reference>
<proteinExistence type="predicted"/>
<keyword evidence="2" id="KW-1185">Reference proteome</keyword>
<gene>
    <name evidence="1" type="ORF">BEN30_13655</name>
</gene>
<dbReference type="STRING" id="28181.BEN30_13655"/>
<dbReference type="AlphaFoldDB" id="A0A1E5Q5M4"/>
<evidence type="ECO:0000313" key="1">
    <source>
        <dbReference type="EMBL" id="OEJ65691.1"/>
    </source>
</evidence>
<dbReference type="RefSeq" id="WP_069958628.1">
    <property type="nucleotide sequence ID" value="NZ_MCGG01000046.1"/>
</dbReference>
<accession>A0A1E5Q5M4</accession>
<organism evidence="1 2">
    <name type="scientific">Magnetovibrio blakemorei</name>
    <dbReference type="NCBI Taxonomy" id="28181"/>
    <lineage>
        <taxon>Bacteria</taxon>
        <taxon>Pseudomonadati</taxon>
        <taxon>Pseudomonadota</taxon>
        <taxon>Alphaproteobacteria</taxon>
        <taxon>Rhodospirillales</taxon>
        <taxon>Magnetovibrionaceae</taxon>
        <taxon>Magnetovibrio</taxon>
    </lineage>
</organism>
<sequence>MSTVTDTLGAPQDTQQADVRLLNAKRYGLTEANLSQFMEMMTSLRNPKPAEAEGANTANTDVTTLSDTDYIKSYIRQRITDRLSSTMGRDNNYGTFPQDMPTNSQDLILEMVGTPRRQSNDLSGLLNMHFDLNTLQMFS</sequence>
<comment type="caution">
    <text evidence="1">The sequence shown here is derived from an EMBL/GenBank/DDBJ whole genome shotgun (WGS) entry which is preliminary data.</text>
</comment>
<evidence type="ECO:0000313" key="2">
    <source>
        <dbReference type="Proteomes" id="UP000095347"/>
    </source>
</evidence>
<dbReference type="Proteomes" id="UP000095347">
    <property type="component" value="Unassembled WGS sequence"/>
</dbReference>